<keyword evidence="3" id="KW-1185">Reference proteome</keyword>
<dbReference type="PANTHER" id="PTHR34310:SF5">
    <property type="entry name" value="DUF427 DOMAIN PROTEIN (AFU_ORTHOLOGUE AFUA_3G02220)"/>
    <property type="match status" value="1"/>
</dbReference>
<dbReference type="PANTHER" id="PTHR34310">
    <property type="entry name" value="DUF427 DOMAIN PROTEIN (AFU_ORTHOLOGUE AFUA_3G02220)"/>
    <property type="match status" value="1"/>
</dbReference>
<reference evidence="2 3" key="1">
    <citation type="journal article" date="2016" name="Mol. Biol. Evol.">
        <title>Comparative Genomics of Early-Diverging Mushroom-Forming Fungi Provides Insights into the Origins of Lignocellulose Decay Capabilities.</title>
        <authorList>
            <person name="Nagy L.G."/>
            <person name="Riley R."/>
            <person name="Tritt A."/>
            <person name="Adam C."/>
            <person name="Daum C."/>
            <person name="Floudas D."/>
            <person name="Sun H."/>
            <person name="Yadav J.S."/>
            <person name="Pangilinan J."/>
            <person name="Larsson K.H."/>
            <person name="Matsuura K."/>
            <person name="Barry K."/>
            <person name="Labutti K."/>
            <person name="Kuo R."/>
            <person name="Ohm R.A."/>
            <person name="Bhattacharya S.S."/>
            <person name="Shirouzu T."/>
            <person name="Yoshinaga Y."/>
            <person name="Martin F.M."/>
            <person name="Grigoriev I.V."/>
            <person name="Hibbett D.S."/>
        </authorList>
    </citation>
    <scope>NUCLEOTIDE SEQUENCE [LARGE SCALE GENOMIC DNA]</scope>
    <source>
        <strain evidence="2 3">HHB12733</strain>
    </source>
</reference>
<dbReference type="Gene3D" id="2.170.150.40">
    <property type="entry name" value="Domain of unknown function (DUF427)"/>
    <property type="match status" value="1"/>
</dbReference>
<gene>
    <name evidence="2" type="ORF">CALCODRAFT_488260</name>
</gene>
<dbReference type="InterPro" id="IPR038694">
    <property type="entry name" value="DUF427_sf"/>
</dbReference>
<dbReference type="OrthoDB" id="18996at2759"/>
<dbReference type="InterPro" id="IPR007361">
    <property type="entry name" value="DUF427"/>
</dbReference>
<dbReference type="EMBL" id="KV424130">
    <property type="protein sequence ID" value="KZT51016.1"/>
    <property type="molecule type" value="Genomic_DNA"/>
</dbReference>
<evidence type="ECO:0000313" key="2">
    <source>
        <dbReference type="EMBL" id="KZT51016.1"/>
    </source>
</evidence>
<organism evidence="2 3">
    <name type="scientific">Calocera cornea HHB12733</name>
    <dbReference type="NCBI Taxonomy" id="1353952"/>
    <lineage>
        <taxon>Eukaryota</taxon>
        <taxon>Fungi</taxon>
        <taxon>Dikarya</taxon>
        <taxon>Basidiomycota</taxon>
        <taxon>Agaricomycotina</taxon>
        <taxon>Dacrymycetes</taxon>
        <taxon>Dacrymycetales</taxon>
        <taxon>Dacrymycetaceae</taxon>
        <taxon>Calocera</taxon>
    </lineage>
</organism>
<name>A0A165CLT0_9BASI</name>
<feature type="domain" description="DUF427" evidence="1">
    <location>
        <begin position="6"/>
        <end position="92"/>
    </location>
</feature>
<protein>
    <submittedName>
        <fullName evidence="2">DUF427 domain protein</fullName>
    </submittedName>
</protein>
<dbReference type="Pfam" id="PF04248">
    <property type="entry name" value="NTP_transf_9"/>
    <property type="match status" value="1"/>
</dbReference>
<evidence type="ECO:0000313" key="3">
    <source>
        <dbReference type="Proteomes" id="UP000076842"/>
    </source>
</evidence>
<dbReference type="STRING" id="1353952.A0A165CLT0"/>
<dbReference type="Proteomes" id="UP000076842">
    <property type="component" value="Unassembled WGS sequence"/>
</dbReference>
<sequence>MPSATASLGETLIAKSDATVVVEGNQYFPPQALQDEGLFEKSETHTNCPWKGLASYYNLRLPDGKVIPDAVWYYPDPKPAAAEIKDYFAFYKNKVDVKLQ</sequence>
<accession>A0A165CLT0</accession>
<dbReference type="AlphaFoldDB" id="A0A165CLT0"/>
<dbReference type="InParanoid" id="A0A165CLT0"/>
<proteinExistence type="predicted"/>
<evidence type="ECO:0000259" key="1">
    <source>
        <dbReference type="Pfam" id="PF04248"/>
    </source>
</evidence>